<dbReference type="PROSITE" id="PS00463">
    <property type="entry name" value="ZN2_CY6_FUNGAL_1"/>
    <property type="match status" value="1"/>
</dbReference>
<dbReference type="InterPro" id="IPR036864">
    <property type="entry name" value="Zn2-C6_fun-type_DNA-bd_sf"/>
</dbReference>
<dbReference type="SMART" id="SM00066">
    <property type="entry name" value="GAL4"/>
    <property type="match status" value="1"/>
</dbReference>
<evidence type="ECO:0000313" key="9">
    <source>
        <dbReference type="EMBL" id="ATY64126.1"/>
    </source>
</evidence>
<dbReference type="Pfam" id="PF00172">
    <property type="entry name" value="Zn_clus"/>
    <property type="match status" value="1"/>
</dbReference>
<dbReference type="AlphaFoldDB" id="A0A2H4SM10"/>
<dbReference type="InterPro" id="IPR052360">
    <property type="entry name" value="Transcr_Regulatory_Proteins"/>
</dbReference>
<evidence type="ECO:0000313" key="10">
    <source>
        <dbReference type="Proteomes" id="UP000323067"/>
    </source>
</evidence>
<evidence type="ECO:0000256" key="5">
    <source>
        <dbReference type="ARBA" id="ARBA00023163"/>
    </source>
</evidence>
<keyword evidence="5" id="KW-0804">Transcription</keyword>
<gene>
    <name evidence="9" type="ORF">A9K55_004697</name>
</gene>
<dbReference type="CDD" id="cd00067">
    <property type="entry name" value="GAL4"/>
    <property type="match status" value="1"/>
</dbReference>
<evidence type="ECO:0000256" key="4">
    <source>
        <dbReference type="ARBA" id="ARBA00023125"/>
    </source>
</evidence>
<organism evidence="9 10">
    <name type="scientific">Cordyceps militaris</name>
    <name type="common">Caterpillar fungus</name>
    <name type="synonym">Clavaria militaris</name>
    <dbReference type="NCBI Taxonomy" id="73501"/>
    <lineage>
        <taxon>Eukaryota</taxon>
        <taxon>Fungi</taxon>
        <taxon>Dikarya</taxon>
        <taxon>Ascomycota</taxon>
        <taxon>Pezizomycotina</taxon>
        <taxon>Sordariomycetes</taxon>
        <taxon>Hypocreomycetidae</taxon>
        <taxon>Hypocreales</taxon>
        <taxon>Cordycipitaceae</taxon>
        <taxon>Cordyceps</taxon>
    </lineage>
</organism>
<dbReference type="VEuPathDB" id="FungiDB:CCM_01638"/>
<evidence type="ECO:0000256" key="6">
    <source>
        <dbReference type="ARBA" id="ARBA00023242"/>
    </source>
</evidence>
<dbReference type="GO" id="GO:0003677">
    <property type="term" value="F:DNA binding"/>
    <property type="evidence" value="ECO:0007669"/>
    <property type="project" value="UniProtKB-KW"/>
</dbReference>
<dbReference type="PANTHER" id="PTHR36206">
    <property type="entry name" value="ASPERCRYPTIN BIOSYNTHESIS CLUSTER-SPECIFIC TRANSCRIPTION REGULATOR ATNN-RELATED"/>
    <property type="match status" value="1"/>
</dbReference>
<dbReference type="SUPFAM" id="SSF57701">
    <property type="entry name" value="Zn2/Cys6 DNA-binding domain"/>
    <property type="match status" value="1"/>
</dbReference>
<dbReference type="PROSITE" id="PS50048">
    <property type="entry name" value="ZN2_CY6_FUNGAL_2"/>
    <property type="match status" value="1"/>
</dbReference>
<keyword evidence="6" id="KW-0539">Nucleus</keyword>
<name>A0A2H4SM10_CORMI</name>
<dbReference type="Proteomes" id="UP000323067">
    <property type="component" value="Chromosome v"/>
</dbReference>
<dbReference type="VEuPathDB" id="FungiDB:A9K55_004697"/>
<feature type="region of interest" description="Disordered" evidence="7">
    <location>
        <begin position="30"/>
        <end position="59"/>
    </location>
</feature>
<feature type="domain" description="Zn(2)-C6 fungal-type" evidence="8">
    <location>
        <begin position="121"/>
        <end position="149"/>
    </location>
</feature>
<evidence type="ECO:0000259" key="8">
    <source>
        <dbReference type="PROSITE" id="PS50048"/>
    </source>
</evidence>
<sequence length="586" mass="65347">MPFFKKSKTANLANLGSTSSEVTLVEPSAYQTASKGKTPATKPTHPKQTPRPSERDKWNTMEARLAYIINKHEITMHVRWSLRAVEMKSPGKPSAAGIVFVQEDPTTIQRLRKWAPKTKTGCKTCRIRRVKCDEGRPSCKKCITTGRSCDGYEAAAAAAPGSPPTMSTDQLMRLLDQPAHASGPIYGGSSRAEKAAFYRFYNLTVKQVAGKTDTLFWKINLPQLSQAQPVLWHASLALSAMQLRETIPDRTAVAHQARQDHFQFALSQYSKSIAQLVALSGKTDMTGQDQEAVLTACIVLSCFCLMQLENRDALIHSLYGLKLTRQWKFAKRATNPQLSESARSTADYLTAMMKYFEMNFMEQATEPPTEEEAALLPPRVLTIARLPIARHQVADDAECPLTIRLWCVKGQVDLHLRFVEDRQIPKDEFMAQLETVIILAQDIIRDVNATSTQDQECTLAATFGAVPFAPQLVQPPIRCSDRHRLQTATVLVTGGAWPSDIGYFDTTVLGSKFERGALVPYGSLVWDDRIAAAGCDCGVDDIRLCHEHATPKIKQDFMCEEGIKTLFKDLGEVIRRWPVHMVTMSW</sequence>
<dbReference type="GO" id="GO:0008270">
    <property type="term" value="F:zinc ion binding"/>
    <property type="evidence" value="ECO:0007669"/>
    <property type="project" value="InterPro"/>
</dbReference>
<dbReference type="PANTHER" id="PTHR36206:SF12">
    <property type="entry name" value="ASPERCRYPTIN BIOSYNTHESIS CLUSTER-SPECIFIC TRANSCRIPTION REGULATOR ATNN-RELATED"/>
    <property type="match status" value="1"/>
</dbReference>
<keyword evidence="2" id="KW-0862">Zinc</keyword>
<keyword evidence="3" id="KW-0805">Transcription regulation</keyword>
<dbReference type="EMBL" id="CP023325">
    <property type="protein sequence ID" value="ATY64126.1"/>
    <property type="molecule type" value="Genomic_DNA"/>
</dbReference>
<dbReference type="OrthoDB" id="3145928at2759"/>
<evidence type="ECO:0000256" key="3">
    <source>
        <dbReference type="ARBA" id="ARBA00023015"/>
    </source>
</evidence>
<keyword evidence="4" id="KW-0238">DNA-binding</keyword>
<keyword evidence="1" id="KW-0479">Metal-binding</keyword>
<dbReference type="Gene3D" id="4.10.240.10">
    <property type="entry name" value="Zn(2)-C6 fungal-type DNA-binding domain"/>
    <property type="match status" value="1"/>
</dbReference>
<proteinExistence type="predicted"/>
<accession>A0A2H4SM10</accession>
<evidence type="ECO:0000256" key="1">
    <source>
        <dbReference type="ARBA" id="ARBA00022723"/>
    </source>
</evidence>
<evidence type="ECO:0000256" key="7">
    <source>
        <dbReference type="SAM" id="MobiDB-lite"/>
    </source>
</evidence>
<dbReference type="GO" id="GO:0000981">
    <property type="term" value="F:DNA-binding transcription factor activity, RNA polymerase II-specific"/>
    <property type="evidence" value="ECO:0007669"/>
    <property type="project" value="InterPro"/>
</dbReference>
<reference evidence="9 10" key="1">
    <citation type="journal article" date="2017" name="BMC Genomics">
        <title>Chromosome level assembly and secondary metabolite potential of the parasitic fungus Cordyceps militaris.</title>
        <authorList>
            <person name="Kramer G.J."/>
            <person name="Nodwell J.R."/>
        </authorList>
    </citation>
    <scope>NUCLEOTIDE SEQUENCE [LARGE SCALE GENOMIC DNA]</scope>
    <source>
        <strain evidence="9 10">ATCC 34164</strain>
    </source>
</reference>
<protein>
    <submittedName>
        <fullName evidence="9">Dynamin GTPase, putative</fullName>
    </submittedName>
</protein>
<evidence type="ECO:0000256" key="2">
    <source>
        <dbReference type="ARBA" id="ARBA00022833"/>
    </source>
</evidence>
<dbReference type="InterPro" id="IPR001138">
    <property type="entry name" value="Zn2Cys6_DnaBD"/>
</dbReference>